<organism evidence="1 2">
    <name type="scientific">Pseudokineococcus basanitobsidens</name>
    <dbReference type="NCBI Taxonomy" id="1926649"/>
    <lineage>
        <taxon>Bacteria</taxon>
        <taxon>Bacillati</taxon>
        <taxon>Actinomycetota</taxon>
        <taxon>Actinomycetes</taxon>
        <taxon>Kineosporiales</taxon>
        <taxon>Kineosporiaceae</taxon>
        <taxon>Pseudokineococcus</taxon>
    </lineage>
</organism>
<evidence type="ECO:0000313" key="1">
    <source>
        <dbReference type="EMBL" id="MEJ5945697.1"/>
    </source>
</evidence>
<name>A0ABU8RKS4_9ACTN</name>
<protein>
    <recommendedName>
        <fullName evidence="3">NTP pyrophosphohydrolase</fullName>
    </recommendedName>
</protein>
<reference evidence="1 2" key="1">
    <citation type="journal article" date="2017" name="Int. J. Syst. Evol. Microbiol.">
        <title>Pseudokineococcus basanitobsidens sp. nov., isolated from volcanic rock.</title>
        <authorList>
            <person name="Lee D.W."/>
            <person name="Park M.Y."/>
            <person name="Kim J.J."/>
            <person name="Kim B.S."/>
        </authorList>
    </citation>
    <scope>NUCLEOTIDE SEQUENCE [LARGE SCALE GENOMIC DNA]</scope>
    <source>
        <strain evidence="1 2">DSM 103726</strain>
    </source>
</reference>
<dbReference type="Proteomes" id="UP001387100">
    <property type="component" value="Unassembled WGS sequence"/>
</dbReference>
<keyword evidence="2" id="KW-1185">Reference proteome</keyword>
<dbReference type="EMBL" id="JBBIAA010000010">
    <property type="protein sequence ID" value="MEJ5945697.1"/>
    <property type="molecule type" value="Genomic_DNA"/>
</dbReference>
<gene>
    <name evidence="1" type="ORF">WDZ17_10380</name>
</gene>
<comment type="caution">
    <text evidence="1">The sequence shown here is derived from an EMBL/GenBank/DDBJ whole genome shotgun (WGS) entry which is preliminary data.</text>
</comment>
<evidence type="ECO:0000313" key="2">
    <source>
        <dbReference type="Proteomes" id="UP001387100"/>
    </source>
</evidence>
<proteinExistence type="predicted"/>
<accession>A0ABU8RKS4</accession>
<dbReference type="RefSeq" id="WP_339575081.1">
    <property type="nucleotide sequence ID" value="NZ_JBBIAA010000010.1"/>
</dbReference>
<evidence type="ECO:0008006" key="3">
    <source>
        <dbReference type="Google" id="ProtNLM"/>
    </source>
</evidence>
<sequence>MTDAALVEDAGAPVPLVLVVDAANVVGSRPDGWWRDRAGASRRLLDGLARLPGRRVLGPGGVPGVVLAVAVVLEGRARGAGTTTDDHRVQVLLAPGSGDDAVVELVRELAGADAGDAAVVVVTADRGLRDRLDVGCWGPGWLRDVLDRLATDGVDRPRR</sequence>